<evidence type="ECO:0000313" key="2">
    <source>
        <dbReference type="EMBL" id="QHQ62745.1"/>
    </source>
</evidence>
<dbReference type="Proteomes" id="UP000464314">
    <property type="component" value="Chromosome"/>
</dbReference>
<evidence type="ECO:0000256" key="1">
    <source>
        <dbReference type="SAM" id="Phobius"/>
    </source>
</evidence>
<feature type="transmembrane region" description="Helical" evidence="1">
    <location>
        <begin position="38"/>
        <end position="56"/>
    </location>
</feature>
<feature type="transmembrane region" description="Helical" evidence="1">
    <location>
        <begin position="118"/>
        <end position="138"/>
    </location>
</feature>
<feature type="transmembrane region" description="Helical" evidence="1">
    <location>
        <begin position="5"/>
        <end position="26"/>
    </location>
</feature>
<reference evidence="2 3" key="1">
    <citation type="submission" date="2020-01" db="EMBL/GenBank/DDBJ databases">
        <title>Genome analysis of Anaerocolumna sp. CBA3638.</title>
        <authorList>
            <person name="Kim J."/>
            <person name="Roh S.W."/>
        </authorList>
    </citation>
    <scope>NUCLEOTIDE SEQUENCE [LARGE SCALE GENOMIC DNA]</scope>
    <source>
        <strain evidence="2 3">CBA3638</strain>
    </source>
</reference>
<accession>A0A6P1TTI3</accession>
<sequence length="144" mass="16422">MNKKFLKAIVLTILGLIILGIGFYLVKTADETNNIMRTLPYIMIGIGCGIFGHYLGNLFSISATLKYPDKAKNIEIEQKDERNIIIANKSKAKAYDLMIFVYGAILLAFGLMQVDMRVIIILTVSYLFIVFYGVFYRIKFDKEM</sequence>
<proteinExistence type="predicted"/>
<protein>
    <recommendedName>
        <fullName evidence="4">DUF2178 domain-containing protein</fullName>
    </recommendedName>
</protein>
<evidence type="ECO:0008006" key="4">
    <source>
        <dbReference type="Google" id="ProtNLM"/>
    </source>
</evidence>
<gene>
    <name evidence="2" type="ORF">Ana3638_19815</name>
</gene>
<keyword evidence="1" id="KW-0472">Membrane</keyword>
<dbReference type="AlphaFoldDB" id="A0A6P1TTI3"/>
<feature type="transmembrane region" description="Helical" evidence="1">
    <location>
        <begin position="94"/>
        <end position="112"/>
    </location>
</feature>
<organism evidence="2 3">
    <name type="scientific">Anaerocolumna sedimenticola</name>
    <dbReference type="NCBI Taxonomy" id="2696063"/>
    <lineage>
        <taxon>Bacteria</taxon>
        <taxon>Bacillati</taxon>
        <taxon>Bacillota</taxon>
        <taxon>Clostridia</taxon>
        <taxon>Lachnospirales</taxon>
        <taxon>Lachnospiraceae</taxon>
        <taxon>Anaerocolumna</taxon>
    </lineage>
</organism>
<evidence type="ECO:0000313" key="3">
    <source>
        <dbReference type="Proteomes" id="UP000464314"/>
    </source>
</evidence>
<dbReference type="RefSeq" id="WP_161839566.1">
    <property type="nucleotide sequence ID" value="NZ_CP048000.1"/>
</dbReference>
<keyword evidence="1" id="KW-1133">Transmembrane helix</keyword>
<keyword evidence="1" id="KW-0812">Transmembrane</keyword>
<dbReference type="KEGG" id="anr:Ana3638_19815"/>
<name>A0A6P1TTI3_9FIRM</name>
<keyword evidence="3" id="KW-1185">Reference proteome</keyword>
<dbReference type="EMBL" id="CP048000">
    <property type="protein sequence ID" value="QHQ62745.1"/>
    <property type="molecule type" value="Genomic_DNA"/>
</dbReference>